<name>A0A6N7Q3C1_9XANT</name>
<proteinExistence type="predicted"/>
<accession>A0A6N7Q3C1</accession>
<dbReference type="EMBL" id="WJPN01000001">
    <property type="protein sequence ID" value="MRG98848.1"/>
    <property type="molecule type" value="Genomic_DNA"/>
</dbReference>
<protein>
    <submittedName>
        <fullName evidence="1">Uncharacterized protein</fullName>
    </submittedName>
</protein>
<sequence>MKADELKALVPSEAVLCAAFIAEVNKIPGCTCYPETGGYDIVVALPDSRQIGVEAKLQLNAKVAEQILPSHGHELHGAAGPDHRLVIVRSITEANEGIARMLQMLGVEVWAPSVYQRLGDPAELCFRAAHRLSLDADVAEPPRHNMDYHYYSALYDFNPPQRIQLPDVAPTTQAGIPAPVRMTPWKMAAVRVLARLRAQGHIMAKEIAAEGCSPSIWTQKWLDRGAVRGQWVESARTPALDKQHPELYAVALERARNSKAAA</sequence>
<evidence type="ECO:0000313" key="1">
    <source>
        <dbReference type="EMBL" id="MRG98848.1"/>
    </source>
</evidence>
<gene>
    <name evidence="1" type="ORF">GIY21_00915</name>
    <name evidence="2" type="ORF">GIY22_01855</name>
</gene>
<dbReference type="EMBL" id="WJPM01000001">
    <property type="protein sequence ID" value="MRH73361.1"/>
    <property type="molecule type" value="Genomic_DNA"/>
</dbReference>
<dbReference type="Proteomes" id="UP000439314">
    <property type="component" value="Unassembled WGS sequence"/>
</dbReference>
<reference evidence="2" key="2">
    <citation type="journal article" date="2020" name="Plant Dis.">
        <title>A Grain Rot of Rice in Iran Caused by a Xanthomonas Strain Closely Related to X. sacchari.</title>
        <authorList>
            <person name="Mirghasempour S.A."/>
            <person name="Huang S."/>
            <person name="Studholme D.J."/>
            <person name="Brady C.L."/>
        </authorList>
    </citation>
    <scope>NUCLEOTIDE SEQUENCE</scope>
    <source>
        <strain evidence="2">SAM114</strain>
    </source>
</reference>
<organism evidence="1 4">
    <name type="scientific">Xanthomonas sontii</name>
    <dbReference type="NCBI Taxonomy" id="2650745"/>
    <lineage>
        <taxon>Bacteria</taxon>
        <taxon>Pseudomonadati</taxon>
        <taxon>Pseudomonadota</taxon>
        <taxon>Gammaproteobacteria</taxon>
        <taxon>Lysobacterales</taxon>
        <taxon>Lysobacteraceae</taxon>
        <taxon>Xanthomonas</taxon>
    </lineage>
</organism>
<keyword evidence="3" id="KW-1185">Reference proteome</keyword>
<evidence type="ECO:0000313" key="4">
    <source>
        <dbReference type="Proteomes" id="UP000439314"/>
    </source>
</evidence>
<dbReference type="Proteomes" id="UP000437931">
    <property type="component" value="Unassembled WGS sequence"/>
</dbReference>
<dbReference type="AlphaFoldDB" id="A0A6N7Q3C1"/>
<dbReference type="RefSeq" id="WP_153750351.1">
    <property type="nucleotide sequence ID" value="NZ_WJPM01000001.1"/>
</dbReference>
<comment type="caution">
    <text evidence="1">The sequence shown here is derived from an EMBL/GenBank/DDBJ whole genome shotgun (WGS) entry which is preliminary data.</text>
</comment>
<reference evidence="3 4" key="1">
    <citation type="submission" date="2019-11" db="EMBL/GenBank/DDBJ databases">
        <title>First report of rice panicle blight caused by Xanthomonas sp. in Iran.</title>
        <authorList>
            <person name="Mirghasempour S.A."/>
            <person name="Huang S."/>
            <person name="Brady C.L."/>
            <person name="Studholme D.J."/>
        </authorList>
    </citation>
    <scope>NUCLEOTIDE SEQUENCE [LARGE SCALE GENOMIC DNA]</scope>
    <source>
        <strain evidence="1 4">ASD011</strain>
        <strain evidence="3">SAM114</strain>
    </source>
</reference>
<evidence type="ECO:0000313" key="2">
    <source>
        <dbReference type="EMBL" id="MRH73361.1"/>
    </source>
</evidence>
<evidence type="ECO:0000313" key="3">
    <source>
        <dbReference type="Proteomes" id="UP000437931"/>
    </source>
</evidence>